<gene>
    <name evidence="2" type="ORF">CTheo_6276</name>
</gene>
<evidence type="ECO:0000313" key="2">
    <source>
        <dbReference type="EMBL" id="KAB5590275.1"/>
    </source>
</evidence>
<dbReference type="AlphaFoldDB" id="A0A5N5QEV1"/>
<comment type="caution">
    <text evidence="2">The sequence shown here is derived from an EMBL/GenBank/DDBJ whole genome shotgun (WGS) entry which is preliminary data.</text>
</comment>
<dbReference type="Proteomes" id="UP000383932">
    <property type="component" value="Unassembled WGS sequence"/>
</dbReference>
<name>A0A5N5QEV1_9AGAM</name>
<organism evidence="2 3">
    <name type="scientific">Ceratobasidium theobromae</name>
    <dbReference type="NCBI Taxonomy" id="1582974"/>
    <lineage>
        <taxon>Eukaryota</taxon>
        <taxon>Fungi</taxon>
        <taxon>Dikarya</taxon>
        <taxon>Basidiomycota</taxon>
        <taxon>Agaricomycotina</taxon>
        <taxon>Agaricomycetes</taxon>
        <taxon>Cantharellales</taxon>
        <taxon>Ceratobasidiaceae</taxon>
        <taxon>Ceratobasidium</taxon>
    </lineage>
</organism>
<proteinExistence type="predicted"/>
<evidence type="ECO:0000256" key="1">
    <source>
        <dbReference type="SAM" id="MobiDB-lite"/>
    </source>
</evidence>
<keyword evidence="3" id="KW-1185">Reference proteome</keyword>
<reference evidence="2 3" key="1">
    <citation type="journal article" date="2019" name="Fungal Biol. Biotechnol.">
        <title>Draft genome sequence of fastidious pathogen Ceratobasidium theobromae, which causes vascular-streak dieback in Theobroma cacao.</title>
        <authorList>
            <person name="Ali S.S."/>
            <person name="Asman A."/>
            <person name="Shao J."/>
            <person name="Firmansyah A.P."/>
            <person name="Susilo A.W."/>
            <person name="Rosmana A."/>
            <person name="McMahon P."/>
            <person name="Junaid M."/>
            <person name="Guest D."/>
            <person name="Kheng T.Y."/>
            <person name="Meinhardt L.W."/>
            <person name="Bailey B.A."/>
        </authorList>
    </citation>
    <scope>NUCLEOTIDE SEQUENCE [LARGE SCALE GENOMIC DNA]</scope>
    <source>
        <strain evidence="2 3">CT2</strain>
    </source>
</reference>
<protein>
    <submittedName>
        <fullName evidence="2">Uncharacterized protein</fullName>
    </submittedName>
</protein>
<evidence type="ECO:0000313" key="3">
    <source>
        <dbReference type="Proteomes" id="UP000383932"/>
    </source>
</evidence>
<accession>A0A5N5QEV1</accession>
<feature type="region of interest" description="Disordered" evidence="1">
    <location>
        <begin position="41"/>
        <end position="73"/>
    </location>
</feature>
<dbReference type="EMBL" id="SSOP01000182">
    <property type="protein sequence ID" value="KAB5590275.1"/>
    <property type="molecule type" value="Genomic_DNA"/>
</dbReference>
<sequence>MADWRIGNITAYLCNDLSVVRNRVQDGLLVRYGLRAGEAGAKGSAGGSVDVPEAGGACPGVGGESKFDEDEGA</sequence>